<evidence type="ECO:0000313" key="1">
    <source>
        <dbReference type="EMBL" id="JAH34696.1"/>
    </source>
</evidence>
<organism evidence="1">
    <name type="scientific">Anguilla anguilla</name>
    <name type="common">European freshwater eel</name>
    <name type="synonym">Muraena anguilla</name>
    <dbReference type="NCBI Taxonomy" id="7936"/>
    <lineage>
        <taxon>Eukaryota</taxon>
        <taxon>Metazoa</taxon>
        <taxon>Chordata</taxon>
        <taxon>Craniata</taxon>
        <taxon>Vertebrata</taxon>
        <taxon>Euteleostomi</taxon>
        <taxon>Actinopterygii</taxon>
        <taxon>Neopterygii</taxon>
        <taxon>Teleostei</taxon>
        <taxon>Anguilliformes</taxon>
        <taxon>Anguillidae</taxon>
        <taxon>Anguilla</taxon>
    </lineage>
</organism>
<reference evidence="1" key="2">
    <citation type="journal article" date="2015" name="Fish Shellfish Immunol.">
        <title>Early steps in the European eel (Anguilla anguilla)-Vibrio vulnificus interaction in the gills: Role of the RtxA13 toxin.</title>
        <authorList>
            <person name="Callol A."/>
            <person name="Pajuelo D."/>
            <person name="Ebbesson L."/>
            <person name="Teles M."/>
            <person name="MacKenzie S."/>
            <person name="Amaro C."/>
        </authorList>
    </citation>
    <scope>NUCLEOTIDE SEQUENCE</scope>
</reference>
<accession>A0A0E9S023</accession>
<name>A0A0E9S023_ANGAN</name>
<sequence length="11" mass="1082">MHTVGTGADHG</sequence>
<proteinExistence type="predicted"/>
<dbReference type="EMBL" id="GBXM01073881">
    <property type="protein sequence ID" value="JAH34696.1"/>
    <property type="molecule type" value="Transcribed_RNA"/>
</dbReference>
<reference evidence="1" key="1">
    <citation type="submission" date="2014-11" db="EMBL/GenBank/DDBJ databases">
        <authorList>
            <person name="Amaro Gonzalez C."/>
        </authorList>
    </citation>
    <scope>NUCLEOTIDE SEQUENCE</scope>
</reference>
<protein>
    <submittedName>
        <fullName evidence="1">Uncharacterized protein</fullName>
    </submittedName>
</protein>